<evidence type="ECO:0008006" key="5">
    <source>
        <dbReference type="Google" id="ProtNLM"/>
    </source>
</evidence>
<dbReference type="PANTHER" id="PTHR15811">
    <property type="entry name" value="MTH938 DOMAIN-CONTAINING PROTEIN"/>
    <property type="match status" value="1"/>
</dbReference>
<dbReference type="Gene3D" id="3.40.1230.10">
    <property type="entry name" value="MTH938-like"/>
    <property type="match status" value="1"/>
</dbReference>
<dbReference type="Pfam" id="PF04430">
    <property type="entry name" value="DUF498"/>
    <property type="match status" value="1"/>
</dbReference>
<accession>A0A133VHX5</accession>
<evidence type="ECO:0000313" key="3">
    <source>
        <dbReference type="EMBL" id="KXB06038.1"/>
    </source>
</evidence>
<organism evidence="3 4">
    <name type="scientific">candidate division MSBL1 archaeon SCGC-AAA382A20</name>
    <dbReference type="NCBI Taxonomy" id="1698280"/>
    <lineage>
        <taxon>Archaea</taxon>
        <taxon>Methanobacteriati</taxon>
        <taxon>Methanobacteriota</taxon>
        <taxon>candidate division MSBL1</taxon>
    </lineage>
</organism>
<dbReference type="FunFam" id="3.40.1230.10:FF:000001">
    <property type="entry name" value="Adipogenesis-associated, Mth938 domain-containing"/>
    <property type="match status" value="1"/>
</dbReference>
<dbReference type="Proteomes" id="UP000070263">
    <property type="component" value="Unassembled WGS sequence"/>
</dbReference>
<reference evidence="3 4" key="1">
    <citation type="journal article" date="2016" name="Sci. Rep.">
        <title>Metabolic traits of an uncultured archaeal lineage -MSBL1- from brine pools of the Red Sea.</title>
        <authorList>
            <person name="Mwirichia R."/>
            <person name="Alam I."/>
            <person name="Rashid M."/>
            <person name="Vinu M."/>
            <person name="Ba-Alawi W."/>
            <person name="Anthony Kamau A."/>
            <person name="Kamanda Ngugi D."/>
            <person name="Goker M."/>
            <person name="Klenk H.P."/>
            <person name="Bajic V."/>
            <person name="Stingl U."/>
        </authorList>
    </citation>
    <scope>NUCLEOTIDE SEQUENCE [LARGE SCALE GENOMIC DNA]</scope>
    <source>
        <strain evidence="3">SCGC-AAA382A20</strain>
    </source>
</reference>
<dbReference type="InterPro" id="IPR036748">
    <property type="entry name" value="MTH938-like_sf"/>
</dbReference>
<evidence type="ECO:0000256" key="2">
    <source>
        <dbReference type="ARBA" id="ARBA00022490"/>
    </source>
</evidence>
<comment type="caution">
    <text evidence="3">The sequence shown here is derived from an EMBL/GenBank/DDBJ whole genome shotgun (WGS) entry which is preliminary data.</text>
</comment>
<keyword evidence="2" id="KW-0963">Cytoplasm</keyword>
<sequence>MIDSYTFGRIVIDGETYTNDVIIFPNRVKDNWWRKEGHILNPEDLKEVSEESPEVLIVGKGANGRLTVPPETRDYIESQGVDLIVEKSDKATETYNEIKDKKKVVAAFHLTC</sequence>
<dbReference type="AlphaFoldDB" id="A0A133VHX5"/>
<name>A0A133VHX5_9EURY</name>
<dbReference type="InterPro" id="IPR034096">
    <property type="entry name" value="AAMDC"/>
</dbReference>
<dbReference type="CDD" id="cd05126">
    <property type="entry name" value="Mth938"/>
    <property type="match status" value="1"/>
</dbReference>
<gene>
    <name evidence="3" type="ORF">AKJ51_04300</name>
</gene>
<dbReference type="SUPFAM" id="SSF64076">
    <property type="entry name" value="MTH938-like"/>
    <property type="match status" value="1"/>
</dbReference>
<evidence type="ECO:0000313" key="4">
    <source>
        <dbReference type="Proteomes" id="UP000070263"/>
    </source>
</evidence>
<dbReference type="EMBL" id="LHYE01000060">
    <property type="protein sequence ID" value="KXB06038.1"/>
    <property type="molecule type" value="Genomic_DNA"/>
</dbReference>
<protein>
    <recommendedName>
        <fullName evidence="5">Mth938-like domain-containing protein</fullName>
    </recommendedName>
</protein>
<comment type="subcellular location">
    <subcellularLocation>
        <location evidence="1">Cytoplasm</location>
    </subcellularLocation>
</comment>
<dbReference type="GO" id="GO:0005737">
    <property type="term" value="C:cytoplasm"/>
    <property type="evidence" value="ECO:0007669"/>
    <property type="project" value="UniProtKB-SubCell"/>
</dbReference>
<dbReference type="InterPro" id="IPR007523">
    <property type="entry name" value="NDUFAF3/AAMDC"/>
</dbReference>
<proteinExistence type="predicted"/>
<dbReference type="PANTHER" id="PTHR15811:SF5">
    <property type="entry name" value="MTH938 DOMAIN-CONTAINING PROTEIN"/>
    <property type="match status" value="1"/>
</dbReference>
<evidence type="ECO:0000256" key="1">
    <source>
        <dbReference type="ARBA" id="ARBA00004496"/>
    </source>
</evidence>
<keyword evidence="4" id="KW-1185">Reference proteome</keyword>